<keyword evidence="1" id="KW-0472">Membrane</keyword>
<dbReference type="Proteomes" id="UP000001901">
    <property type="component" value="Chromosome"/>
</dbReference>
<dbReference type="HOGENOM" id="CLU_149091_0_0_2"/>
<proteinExistence type="predicted"/>
<dbReference type="STRING" id="572546.Arcpr_0506"/>
<evidence type="ECO:0000313" key="2">
    <source>
        <dbReference type="EMBL" id="ADB57572.1"/>
    </source>
</evidence>
<dbReference type="KEGG" id="apo:Arcpr_0506"/>
<organism evidence="2 3">
    <name type="scientific">Archaeoglobus profundus (strain DSM 5631 / JCM 9629 / NBRC 100127 / Av18)</name>
    <dbReference type="NCBI Taxonomy" id="572546"/>
    <lineage>
        <taxon>Archaea</taxon>
        <taxon>Methanobacteriati</taxon>
        <taxon>Methanobacteriota</taxon>
        <taxon>Archaeoglobi</taxon>
        <taxon>Archaeoglobales</taxon>
        <taxon>Archaeoglobaceae</taxon>
        <taxon>Archaeoglobus</taxon>
    </lineage>
</organism>
<evidence type="ECO:0000256" key="1">
    <source>
        <dbReference type="SAM" id="Phobius"/>
    </source>
</evidence>
<keyword evidence="3" id="KW-1185">Reference proteome</keyword>
<dbReference type="EMBL" id="CP001857">
    <property type="protein sequence ID" value="ADB57572.1"/>
    <property type="molecule type" value="Genomic_DNA"/>
</dbReference>
<dbReference type="GeneID" id="8739165"/>
<dbReference type="OrthoDB" id="384895at2157"/>
<dbReference type="RefSeq" id="WP_012939908.1">
    <property type="nucleotide sequence ID" value="NC_013741.1"/>
</dbReference>
<protein>
    <submittedName>
        <fullName evidence="2">Uncharacterized protein</fullName>
    </submittedName>
</protein>
<dbReference type="eggNOG" id="arCOG02487">
    <property type="taxonomic scope" value="Archaea"/>
</dbReference>
<dbReference type="PaxDb" id="572546-Arcpr_0506"/>
<feature type="transmembrane region" description="Helical" evidence="1">
    <location>
        <begin position="105"/>
        <end position="126"/>
    </location>
</feature>
<evidence type="ECO:0000313" key="3">
    <source>
        <dbReference type="Proteomes" id="UP000001901"/>
    </source>
</evidence>
<sequence>MKVRIAGLHASDKKPVVGDEVVIRGYVQRYDDKRKMWIPIRTRVWVDVDGINYGVVYSNPDGSFEFRYSSGVKGKKRVEFKAEGCKREIEIEFVGEEEKRRVNRIGTIVVAILILLLILLYLIMVLV</sequence>
<dbReference type="AlphaFoldDB" id="D2RGZ7"/>
<keyword evidence="1" id="KW-1133">Transmembrane helix</keyword>
<gene>
    <name evidence="2" type="ordered locus">Arcpr_0506</name>
</gene>
<name>D2RGZ7_ARCPA</name>
<reference evidence="2 3" key="1">
    <citation type="journal article" date="2010" name="Stand. Genomic Sci.">
        <title>Complete genome sequence of Archaeoglobus profundus type strain (AV18).</title>
        <authorList>
            <person name="von Jan M."/>
            <person name="Lapidus A."/>
            <person name="Del Rio T.G."/>
            <person name="Copeland A."/>
            <person name="Tice H."/>
            <person name="Cheng J.F."/>
            <person name="Lucas S."/>
            <person name="Chen F."/>
            <person name="Nolan M."/>
            <person name="Goodwin L."/>
            <person name="Han C."/>
            <person name="Pitluck S."/>
            <person name="Liolios K."/>
            <person name="Ivanova N."/>
            <person name="Mavromatis K."/>
            <person name="Ovchinnikova G."/>
            <person name="Chertkov O."/>
            <person name="Pati A."/>
            <person name="Chen A."/>
            <person name="Palaniappan K."/>
            <person name="Land M."/>
            <person name="Hauser L."/>
            <person name="Chang Y.J."/>
            <person name="Jeffries C.D."/>
            <person name="Saunders E."/>
            <person name="Brettin T."/>
            <person name="Detter J.C."/>
            <person name="Chain P."/>
            <person name="Eichinger K."/>
            <person name="Huber H."/>
            <person name="Spring S."/>
            <person name="Rohde M."/>
            <person name="Goker M."/>
            <person name="Wirth R."/>
            <person name="Woyke T."/>
            <person name="Bristow J."/>
            <person name="Eisen J.A."/>
            <person name="Markowitz V."/>
            <person name="Hugenholtz P."/>
            <person name="Kyrpides N.C."/>
            <person name="Klenk H.P."/>
        </authorList>
    </citation>
    <scope>NUCLEOTIDE SEQUENCE [LARGE SCALE GENOMIC DNA]</scope>
    <source>
        <strain evidence="3">DSM 5631 / JCM 9629 / NBRC 100127 / Av18</strain>
    </source>
</reference>
<accession>D2RGZ7</accession>
<keyword evidence="1" id="KW-0812">Transmembrane</keyword>